<sequence length="207" mass="23091">MEAALALLHKRGEKIIRDNASRMFITTTISQNGSLDAVFMMVHITKLIRQVAVLYHQRPGIGKLVKIYVNVLATLFLTRSLEDLELLDEQLEPMLSLMFGSFLGSLVPGVQAAVNLLMNSAIQGSANAYLSLRVGLIAQEFIINEERGDKRKIRKSATLRALPMLGTVVNDNRKIIQSTVIKLGKKISKEGYNKGRSWTNGIFHRDN</sequence>
<dbReference type="EMBL" id="SUMG01000028">
    <property type="protein sequence ID" value="NBG89511.1"/>
    <property type="molecule type" value="Genomic_DNA"/>
</dbReference>
<evidence type="ECO:0000313" key="5">
    <source>
        <dbReference type="EMBL" id="NBG89511.1"/>
    </source>
</evidence>
<evidence type="ECO:0000313" key="6">
    <source>
        <dbReference type="Proteomes" id="UP000449710"/>
    </source>
</evidence>
<dbReference type="Pfam" id="PF05128">
    <property type="entry name" value="DUF697"/>
    <property type="match status" value="1"/>
</dbReference>
<keyword evidence="3" id="KW-1133">Transmembrane helix</keyword>
<dbReference type="InterPro" id="IPR021147">
    <property type="entry name" value="DUF697"/>
</dbReference>
<reference evidence="5 6" key="1">
    <citation type="submission" date="2019-04" db="EMBL/GenBank/DDBJ databases">
        <title>Isachenkonia alkalipeptolytica gen. nov. sp. nov. a new anaerobic, alkiliphilic organothrophic bacterium capable to reduce synthesized ferrihydrite isolated from a soda lake.</title>
        <authorList>
            <person name="Toshchakov S.V."/>
            <person name="Zavarzina D.G."/>
            <person name="Zhilina T.N."/>
            <person name="Kostrikina N.A."/>
            <person name="Kublanov I.V."/>
        </authorList>
    </citation>
    <scope>NUCLEOTIDE SEQUENCE [LARGE SCALE GENOMIC DNA]</scope>
    <source>
        <strain evidence="5 6">Z-1701</strain>
    </source>
</reference>
<dbReference type="GO" id="GO:0016020">
    <property type="term" value="C:membrane"/>
    <property type="evidence" value="ECO:0007669"/>
    <property type="project" value="UniProtKB-SubCell"/>
</dbReference>
<comment type="subcellular location">
    <subcellularLocation>
        <location evidence="1">Membrane</location>
        <topology evidence="1">Multi-pass membrane protein</topology>
    </subcellularLocation>
</comment>
<accession>A0AA43XN81</accession>
<keyword evidence="2" id="KW-0812">Transmembrane</keyword>
<name>A0AA43XN81_9CLOT</name>
<proteinExistence type="predicted"/>
<protein>
    <submittedName>
        <fullName evidence="5">DUF697 domain-containing protein</fullName>
    </submittedName>
</protein>
<evidence type="ECO:0000256" key="4">
    <source>
        <dbReference type="ARBA" id="ARBA00023136"/>
    </source>
</evidence>
<dbReference type="Proteomes" id="UP000449710">
    <property type="component" value="Unassembled WGS sequence"/>
</dbReference>
<keyword evidence="6" id="KW-1185">Reference proteome</keyword>
<evidence type="ECO:0000256" key="3">
    <source>
        <dbReference type="ARBA" id="ARBA00022989"/>
    </source>
</evidence>
<evidence type="ECO:0000256" key="1">
    <source>
        <dbReference type="ARBA" id="ARBA00004141"/>
    </source>
</evidence>
<evidence type="ECO:0000256" key="2">
    <source>
        <dbReference type="ARBA" id="ARBA00022692"/>
    </source>
</evidence>
<gene>
    <name evidence="5" type="ORF">ISALK_13530</name>
</gene>
<dbReference type="AlphaFoldDB" id="A0AA43XN81"/>
<organism evidence="5 6">
    <name type="scientific">Isachenkonia alkalipeptolytica</name>
    <dbReference type="NCBI Taxonomy" id="2565777"/>
    <lineage>
        <taxon>Bacteria</taxon>
        <taxon>Bacillati</taxon>
        <taxon>Bacillota</taxon>
        <taxon>Clostridia</taxon>
        <taxon>Eubacteriales</taxon>
        <taxon>Clostridiaceae</taxon>
        <taxon>Isachenkonia</taxon>
    </lineage>
</organism>
<keyword evidence="4" id="KW-0472">Membrane</keyword>
<comment type="caution">
    <text evidence="5">The sequence shown here is derived from an EMBL/GenBank/DDBJ whole genome shotgun (WGS) entry which is preliminary data.</text>
</comment>